<dbReference type="PANTHER" id="PTHR21011:SF1">
    <property type="entry name" value="SMALL RIBOSOMAL SUBUNIT PROTEIN BS6M"/>
    <property type="match status" value="1"/>
</dbReference>
<feature type="compositionally biased region" description="Acidic residues" evidence="7">
    <location>
        <begin position="137"/>
        <end position="157"/>
    </location>
</feature>
<protein>
    <recommendedName>
        <fullName evidence="5 6">Small ribosomal subunit protein bS6</fullName>
    </recommendedName>
</protein>
<dbReference type="PANTHER" id="PTHR21011">
    <property type="entry name" value="MITOCHONDRIAL 28S RIBOSOMAL PROTEIN S6"/>
    <property type="match status" value="1"/>
</dbReference>
<evidence type="ECO:0000256" key="4">
    <source>
        <dbReference type="ARBA" id="ARBA00035104"/>
    </source>
</evidence>
<gene>
    <name evidence="6 8" type="primary">rpsF</name>
    <name evidence="8" type="ORF">SMSP2_00437</name>
</gene>
<keyword evidence="6" id="KW-0694">RNA-binding</keyword>
<keyword evidence="6" id="KW-0699">rRNA-binding</keyword>
<reference evidence="9" key="1">
    <citation type="submission" date="2017-02" db="EMBL/GenBank/DDBJ databases">
        <title>Comparative genomics and description of representatives of a novel lineage of planctomycetes thriving in anoxic sediments.</title>
        <authorList>
            <person name="Spring S."/>
            <person name="Bunk B."/>
            <person name="Sproer C."/>
        </authorList>
    </citation>
    <scope>NUCLEOTIDE SEQUENCE [LARGE SCALE GENOMIC DNA]</scope>
    <source>
        <strain evidence="9">SM-Chi-D1</strain>
    </source>
</reference>
<evidence type="ECO:0000313" key="9">
    <source>
        <dbReference type="Proteomes" id="UP000188181"/>
    </source>
</evidence>
<comment type="function">
    <text evidence="4 6">Binds together with bS18 to 16S ribosomal RNA.</text>
</comment>
<dbReference type="Gene3D" id="3.30.70.60">
    <property type="match status" value="1"/>
</dbReference>
<dbReference type="Pfam" id="PF01250">
    <property type="entry name" value="Ribosomal_S6"/>
    <property type="match status" value="1"/>
</dbReference>
<dbReference type="GO" id="GO:0005737">
    <property type="term" value="C:cytoplasm"/>
    <property type="evidence" value="ECO:0007669"/>
    <property type="project" value="UniProtKB-ARBA"/>
</dbReference>
<dbReference type="STRING" id="1851148.SMSP2_00437"/>
<dbReference type="InterPro" id="IPR000529">
    <property type="entry name" value="Ribosomal_bS6"/>
</dbReference>
<dbReference type="InterPro" id="IPR014717">
    <property type="entry name" value="Transl_elong_EF1B/ribsomal_bS6"/>
</dbReference>
<dbReference type="NCBIfam" id="TIGR00166">
    <property type="entry name" value="S6"/>
    <property type="match status" value="1"/>
</dbReference>
<dbReference type="OrthoDB" id="290527at2"/>
<feature type="compositionally biased region" description="Basic and acidic residues" evidence="7">
    <location>
        <begin position="106"/>
        <end position="135"/>
    </location>
</feature>
<dbReference type="EMBL" id="CP019646">
    <property type="protein sequence ID" value="AQQ70096.1"/>
    <property type="molecule type" value="Genomic_DNA"/>
</dbReference>
<evidence type="ECO:0000256" key="2">
    <source>
        <dbReference type="ARBA" id="ARBA00022980"/>
    </source>
</evidence>
<accession>A0A1Q2MBL7</accession>
<proteinExistence type="inferred from homology"/>
<evidence type="ECO:0000256" key="1">
    <source>
        <dbReference type="ARBA" id="ARBA00009512"/>
    </source>
</evidence>
<name>A0A1Q2MBL7_9BACT</name>
<dbReference type="CDD" id="cd00473">
    <property type="entry name" value="bS6"/>
    <property type="match status" value="1"/>
</dbReference>
<dbReference type="Proteomes" id="UP000188181">
    <property type="component" value="Chromosome"/>
</dbReference>
<keyword evidence="2 6" id="KW-0689">Ribosomal protein</keyword>
<organism evidence="8 9">
    <name type="scientific">Limihaloglobus sulfuriphilus</name>
    <dbReference type="NCBI Taxonomy" id="1851148"/>
    <lineage>
        <taxon>Bacteria</taxon>
        <taxon>Pseudomonadati</taxon>
        <taxon>Planctomycetota</taxon>
        <taxon>Phycisphaerae</taxon>
        <taxon>Sedimentisphaerales</taxon>
        <taxon>Sedimentisphaeraceae</taxon>
        <taxon>Limihaloglobus</taxon>
    </lineage>
</organism>
<keyword evidence="9" id="KW-1185">Reference proteome</keyword>
<dbReference type="GO" id="GO:1990904">
    <property type="term" value="C:ribonucleoprotein complex"/>
    <property type="evidence" value="ECO:0007669"/>
    <property type="project" value="UniProtKB-KW"/>
</dbReference>
<dbReference type="GO" id="GO:0070181">
    <property type="term" value="F:small ribosomal subunit rRNA binding"/>
    <property type="evidence" value="ECO:0007669"/>
    <property type="project" value="TreeGrafter"/>
</dbReference>
<keyword evidence="3 6" id="KW-0687">Ribonucleoprotein</keyword>
<dbReference type="InterPro" id="IPR035980">
    <property type="entry name" value="Ribosomal_bS6_sf"/>
</dbReference>
<dbReference type="KEGG" id="pbas:SMSP2_00437"/>
<dbReference type="RefSeq" id="WP_146682389.1">
    <property type="nucleotide sequence ID" value="NZ_CP019646.1"/>
</dbReference>
<dbReference type="GO" id="GO:0006412">
    <property type="term" value="P:translation"/>
    <property type="evidence" value="ECO:0007669"/>
    <property type="project" value="UniProtKB-UniRule"/>
</dbReference>
<dbReference type="SUPFAM" id="SSF54995">
    <property type="entry name" value="Ribosomal protein S6"/>
    <property type="match status" value="1"/>
</dbReference>
<evidence type="ECO:0000256" key="3">
    <source>
        <dbReference type="ARBA" id="ARBA00023274"/>
    </source>
</evidence>
<evidence type="ECO:0000313" key="8">
    <source>
        <dbReference type="EMBL" id="AQQ70096.1"/>
    </source>
</evidence>
<comment type="similarity">
    <text evidence="1 6">Belongs to the bacterial ribosomal protein bS6 family.</text>
</comment>
<dbReference type="HAMAP" id="MF_00360">
    <property type="entry name" value="Ribosomal_bS6"/>
    <property type="match status" value="1"/>
</dbReference>
<dbReference type="AlphaFoldDB" id="A0A1Q2MBL7"/>
<dbReference type="InterPro" id="IPR020814">
    <property type="entry name" value="Ribosomal_S6_plastid/chlpt"/>
</dbReference>
<dbReference type="GO" id="GO:0003735">
    <property type="term" value="F:structural constituent of ribosome"/>
    <property type="evidence" value="ECO:0007669"/>
    <property type="project" value="InterPro"/>
</dbReference>
<evidence type="ECO:0000256" key="5">
    <source>
        <dbReference type="ARBA" id="ARBA00035294"/>
    </source>
</evidence>
<evidence type="ECO:0000256" key="6">
    <source>
        <dbReference type="HAMAP-Rule" id="MF_00360"/>
    </source>
</evidence>
<sequence length="157" mass="18141">MNTETKRLYEAMFLVDTTDAAGNWEGVTNLITGIIEKRGGVIESLKKWDERKLCYEIKKLSRGTYILVYFNAEPSSITAIERDVKLTEDIIRVMILRADFMGEDDLQKETPLEREARLEKEEAQAAKEEARKSEQNYDGDDDDYIDDDDDSDDQDKD</sequence>
<evidence type="ECO:0000256" key="7">
    <source>
        <dbReference type="SAM" id="MobiDB-lite"/>
    </source>
</evidence>
<feature type="region of interest" description="Disordered" evidence="7">
    <location>
        <begin position="106"/>
        <end position="157"/>
    </location>
</feature>
<dbReference type="GO" id="GO:0005840">
    <property type="term" value="C:ribosome"/>
    <property type="evidence" value="ECO:0007669"/>
    <property type="project" value="UniProtKB-KW"/>
</dbReference>